<feature type="non-terminal residue" evidence="7">
    <location>
        <position position="302"/>
    </location>
</feature>
<organism evidence="7 8">
    <name type="scientific">Physocladia obscura</name>
    <dbReference type="NCBI Taxonomy" id="109957"/>
    <lineage>
        <taxon>Eukaryota</taxon>
        <taxon>Fungi</taxon>
        <taxon>Fungi incertae sedis</taxon>
        <taxon>Chytridiomycota</taxon>
        <taxon>Chytridiomycota incertae sedis</taxon>
        <taxon>Chytridiomycetes</taxon>
        <taxon>Chytridiales</taxon>
        <taxon>Chytriomycetaceae</taxon>
        <taxon>Physocladia</taxon>
    </lineage>
</organism>
<dbReference type="Gene3D" id="3.40.395.10">
    <property type="entry name" value="Adenoviral Proteinase, Chain A"/>
    <property type="match status" value="1"/>
</dbReference>
<dbReference type="GO" id="GO:0006508">
    <property type="term" value="P:proteolysis"/>
    <property type="evidence" value="ECO:0007669"/>
    <property type="project" value="UniProtKB-KW"/>
</dbReference>
<reference evidence="7" key="1">
    <citation type="submission" date="2020-05" db="EMBL/GenBank/DDBJ databases">
        <title>Phylogenomic resolution of chytrid fungi.</title>
        <authorList>
            <person name="Stajich J.E."/>
            <person name="Amses K."/>
            <person name="Simmons R."/>
            <person name="Seto K."/>
            <person name="Myers J."/>
            <person name="Bonds A."/>
            <person name="Quandt C.A."/>
            <person name="Barry K."/>
            <person name="Liu P."/>
            <person name="Grigoriev I."/>
            <person name="Longcore J.E."/>
            <person name="James T.Y."/>
        </authorList>
    </citation>
    <scope>NUCLEOTIDE SEQUENCE</scope>
    <source>
        <strain evidence="7">JEL0513</strain>
    </source>
</reference>
<feature type="domain" description="Ubiquitin-like protease family profile" evidence="6">
    <location>
        <begin position="17"/>
        <end position="213"/>
    </location>
</feature>
<dbReference type="GO" id="GO:0005737">
    <property type="term" value="C:cytoplasm"/>
    <property type="evidence" value="ECO:0007669"/>
    <property type="project" value="TreeGrafter"/>
</dbReference>
<keyword evidence="4" id="KW-0833">Ubl conjugation pathway</keyword>
<comment type="caution">
    <text evidence="7">The sequence shown here is derived from an EMBL/GenBank/DDBJ whole genome shotgun (WGS) entry which is preliminary data.</text>
</comment>
<dbReference type="GO" id="GO:0005634">
    <property type="term" value="C:nucleus"/>
    <property type="evidence" value="ECO:0007669"/>
    <property type="project" value="TreeGrafter"/>
</dbReference>
<dbReference type="InterPro" id="IPR003653">
    <property type="entry name" value="Peptidase_C48_C"/>
</dbReference>
<dbReference type="PANTHER" id="PTHR46896">
    <property type="entry name" value="SENTRIN-SPECIFIC PROTEASE"/>
    <property type="match status" value="1"/>
</dbReference>
<evidence type="ECO:0000256" key="1">
    <source>
        <dbReference type="ARBA" id="ARBA00005234"/>
    </source>
</evidence>
<comment type="similarity">
    <text evidence="1">Belongs to the peptidase C48 family.</text>
</comment>
<evidence type="ECO:0000256" key="3">
    <source>
        <dbReference type="ARBA" id="ARBA00022670"/>
    </source>
</evidence>
<evidence type="ECO:0000256" key="2">
    <source>
        <dbReference type="ARBA" id="ARBA00022553"/>
    </source>
</evidence>
<protein>
    <recommendedName>
        <fullName evidence="6">Ubiquitin-like protease family profile domain-containing protein</fullName>
    </recommendedName>
</protein>
<keyword evidence="3" id="KW-0645">Protease</keyword>
<dbReference type="Pfam" id="PF02902">
    <property type="entry name" value="Peptidase_C48"/>
    <property type="match status" value="1"/>
</dbReference>
<evidence type="ECO:0000256" key="5">
    <source>
        <dbReference type="ARBA" id="ARBA00022801"/>
    </source>
</evidence>
<dbReference type="AlphaFoldDB" id="A0AAD5XEF4"/>
<proteinExistence type="inferred from homology"/>
<keyword evidence="5" id="KW-0378">Hydrolase</keyword>
<dbReference type="InterPro" id="IPR051947">
    <property type="entry name" value="Sentrin-specific_protease"/>
</dbReference>
<name>A0AAD5XEF4_9FUNG</name>
<dbReference type="Proteomes" id="UP001211907">
    <property type="component" value="Unassembled WGS sequence"/>
</dbReference>
<evidence type="ECO:0000256" key="4">
    <source>
        <dbReference type="ARBA" id="ARBA00022786"/>
    </source>
</evidence>
<evidence type="ECO:0000259" key="6">
    <source>
        <dbReference type="PROSITE" id="PS50600"/>
    </source>
</evidence>
<keyword evidence="8" id="KW-1185">Reference proteome</keyword>
<keyword evidence="2" id="KW-0597">Phosphoprotein</keyword>
<accession>A0AAD5XEF4</accession>
<evidence type="ECO:0000313" key="8">
    <source>
        <dbReference type="Proteomes" id="UP001211907"/>
    </source>
</evidence>
<dbReference type="PROSITE" id="PS50600">
    <property type="entry name" value="ULP_PROTEASE"/>
    <property type="match status" value="1"/>
</dbReference>
<dbReference type="GO" id="GO:0016926">
    <property type="term" value="P:protein desumoylation"/>
    <property type="evidence" value="ECO:0007669"/>
    <property type="project" value="TreeGrafter"/>
</dbReference>
<dbReference type="PANTHER" id="PTHR46896:SF3">
    <property type="entry name" value="FI06413P-RELATED"/>
    <property type="match status" value="1"/>
</dbReference>
<gene>
    <name evidence="7" type="ORF">HK100_011036</name>
</gene>
<dbReference type="SUPFAM" id="SSF54001">
    <property type="entry name" value="Cysteine proteinases"/>
    <property type="match status" value="1"/>
</dbReference>
<sequence length="302" mass="34867">AGNEVILKYPDSGLNCITLHREDLARLNEGEFLNDTLIEFYIRWSTNSYSADKASDFHIFNTFFYQQLNSVDDVTKKRLTPENAYKRVKTWTKRVNIFEKRFVVVPINERLHWYLAVIWNPGAYLKKADLAILNIEDDDGDETKECRLFIFDSLDGKHPAVARVLSSYLRMEAMEKYGKEVADEPAKIVYAKVQSQLNYCDCGIFLCHYVTLMLRCPDLISRAILKNMELTESYFTSCTCIWFIARDSIDADIHAKKNFGFGKTEFDKIRQTTTTAITTAATTTITTTTLMHKFSLFKLLIT</sequence>
<dbReference type="EMBL" id="JADGJH010000637">
    <property type="protein sequence ID" value="KAJ3124993.1"/>
    <property type="molecule type" value="Genomic_DNA"/>
</dbReference>
<evidence type="ECO:0000313" key="7">
    <source>
        <dbReference type="EMBL" id="KAJ3124993.1"/>
    </source>
</evidence>
<dbReference type="InterPro" id="IPR038765">
    <property type="entry name" value="Papain-like_cys_pep_sf"/>
</dbReference>
<dbReference type="GO" id="GO:0070139">
    <property type="term" value="F:SUMO-specific endopeptidase activity"/>
    <property type="evidence" value="ECO:0007669"/>
    <property type="project" value="TreeGrafter"/>
</dbReference>